<dbReference type="PANTHER" id="PTHR12067">
    <property type="entry name" value="PODOCALYXIN"/>
    <property type="match status" value="1"/>
</dbReference>
<organism evidence="21 22">
    <name type="scientific">Notechis scutatus</name>
    <name type="common">mainland tiger snake</name>
    <dbReference type="NCBI Taxonomy" id="8663"/>
    <lineage>
        <taxon>Eukaryota</taxon>
        <taxon>Metazoa</taxon>
        <taxon>Chordata</taxon>
        <taxon>Craniata</taxon>
        <taxon>Vertebrata</taxon>
        <taxon>Euteleostomi</taxon>
        <taxon>Lepidosauria</taxon>
        <taxon>Squamata</taxon>
        <taxon>Bifurcata</taxon>
        <taxon>Unidentata</taxon>
        <taxon>Episquamata</taxon>
        <taxon>Toxicofera</taxon>
        <taxon>Serpentes</taxon>
        <taxon>Colubroidea</taxon>
        <taxon>Elapidae</taxon>
        <taxon>Hydrophiinae</taxon>
        <taxon>Notechis</taxon>
    </lineage>
</organism>
<feature type="region of interest" description="Disordered" evidence="19">
    <location>
        <begin position="37"/>
        <end position="56"/>
    </location>
</feature>
<evidence type="ECO:0000256" key="11">
    <source>
        <dbReference type="ARBA" id="ARBA00022692"/>
    </source>
</evidence>
<evidence type="ECO:0000256" key="5">
    <source>
        <dbReference type="ARBA" id="ARBA00004479"/>
    </source>
</evidence>
<sequence length="428" mass="45265">MRRPLRWLLLLAGLLGSPPCGAPTSPVAVVPSKAPTTGATVKTTAPSLPTKPGDTTTPVAVIAANTTASRTPTLPPALPTTHPTSSGGIAKKDFTSTSGLTTVTLSPSPPSSTRPVGSGSTAKSLGPPLIPAKTSAVPRIVSGPIILATVTTAKNGTSKDTFWLSLTSPKTLMTTTMPKPAGSPRNSTVHSSSSGFSTHPALKTTSLSPGTTAPQEPDVPSSSSQTNLSLVQGQTKIVCQNKMPPKEKAIILSLNESRPCNSLEGSPLKEVLMEVLCKTLKPNYNQKRDDCTILLASDTEDLKRVAVIKASVQTHFVGEELSEALAAKKAELEKFGVNNITYGGRTLDAEPKDHLSLPPFPPVQQRLTEELHTIENGYHDNPTLEVMETLSEMQEKKVNLNGEVGDSWIVPMDSLIKDELDEEEDTHL</sequence>
<feature type="compositionally biased region" description="Polar residues" evidence="19">
    <location>
        <begin position="203"/>
        <end position="227"/>
    </location>
</feature>
<keyword evidence="16" id="KW-0325">Glycoprotein</keyword>
<keyword evidence="15" id="KW-0472">Membrane</keyword>
<evidence type="ECO:0000256" key="6">
    <source>
        <dbReference type="ARBA" id="ARBA00004486"/>
    </source>
</evidence>
<evidence type="ECO:0000256" key="15">
    <source>
        <dbReference type="ARBA" id="ARBA00023136"/>
    </source>
</evidence>
<keyword evidence="21" id="KW-1185">Reference proteome</keyword>
<comment type="similarity">
    <text evidence="8">Belongs to the podocalyxin family.</text>
</comment>
<evidence type="ECO:0000256" key="13">
    <source>
        <dbReference type="ARBA" id="ARBA00022889"/>
    </source>
</evidence>
<evidence type="ECO:0000256" key="20">
    <source>
        <dbReference type="SAM" id="SignalP"/>
    </source>
</evidence>
<evidence type="ECO:0000256" key="14">
    <source>
        <dbReference type="ARBA" id="ARBA00022989"/>
    </source>
</evidence>
<keyword evidence="10" id="KW-1003">Cell membrane</keyword>
<dbReference type="InterPro" id="IPR013836">
    <property type="entry name" value="CD34/Podocalyxin"/>
</dbReference>
<dbReference type="GO" id="GO:0001726">
    <property type="term" value="C:ruffle"/>
    <property type="evidence" value="ECO:0007669"/>
    <property type="project" value="UniProtKB-SubCell"/>
</dbReference>
<reference evidence="22" key="1">
    <citation type="submission" date="2025-08" db="UniProtKB">
        <authorList>
            <consortium name="RefSeq"/>
        </authorList>
    </citation>
    <scope>IDENTIFICATION</scope>
</reference>
<feature type="chain" id="PRO_5026878351" description="Podocalyxin" evidence="20">
    <location>
        <begin position="23"/>
        <end position="428"/>
    </location>
</feature>
<feature type="region of interest" description="Disordered" evidence="19">
    <location>
        <begin position="69"/>
        <end position="130"/>
    </location>
</feature>
<protein>
    <recommendedName>
        <fullName evidence="9">Podocalyxin</fullName>
    </recommendedName>
    <alternativeName>
        <fullName evidence="18">Podocalyxin-like protein 1</fullName>
    </alternativeName>
</protein>
<feature type="compositionally biased region" description="Low complexity" evidence="19">
    <location>
        <begin position="187"/>
        <end position="199"/>
    </location>
</feature>
<evidence type="ECO:0000313" key="21">
    <source>
        <dbReference type="Proteomes" id="UP000504612"/>
    </source>
</evidence>
<evidence type="ECO:0000256" key="7">
    <source>
        <dbReference type="ARBA" id="ARBA00004510"/>
    </source>
</evidence>
<evidence type="ECO:0000256" key="10">
    <source>
        <dbReference type="ARBA" id="ARBA00022475"/>
    </source>
</evidence>
<dbReference type="PANTHER" id="PTHR12067:SF5">
    <property type="entry name" value="PODOCALYXIN"/>
    <property type="match status" value="1"/>
</dbReference>
<evidence type="ECO:0000256" key="19">
    <source>
        <dbReference type="SAM" id="MobiDB-lite"/>
    </source>
</evidence>
<dbReference type="GO" id="GO:0030027">
    <property type="term" value="C:lamellipodium"/>
    <property type="evidence" value="ECO:0007669"/>
    <property type="project" value="UniProtKB-SubCell"/>
</dbReference>
<dbReference type="AlphaFoldDB" id="A0A6J1VJW8"/>
<feature type="compositionally biased region" description="Low complexity" evidence="19">
    <location>
        <begin position="95"/>
        <end position="106"/>
    </location>
</feature>
<dbReference type="GO" id="GO:0032534">
    <property type="term" value="P:regulation of microvillus assembly"/>
    <property type="evidence" value="ECO:0007669"/>
    <property type="project" value="TreeGrafter"/>
</dbReference>
<evidence type="ECO:0000256" key="18">
    <source>
        <dbReference type="ARBA" id="ARBA00031141"/>
    </source>
</evidence>
<dbReference type="GO" id="GO:0030175">
    <property type="term" value="C:filopodium"/>
    <property type="evidence" value="ECO:0007669"/>
    <property type="project" value="UniProtKB-SubCell"/>
</dbReference>
<keyword evidence="14" id="KW-1133">Transmembrane helix</keyword>
<dbReference type="KEGG" id="nss:113425381"/>
<keyword evidence="17" id="KW-0966">Cell projection</keyword>
<dbReference type="GO" id="GO:0016324">
    <property type="term" value="C:apical plasma membrane"/>
    <property type="evidence" value="ECO:0007669"/>
    <property type="project" value="UniProtKB-SubCell"/>
</dbReference>
<evidence type="ECO:0000256" key="4">
    <source>
        <dbReference type="ARBA" id="ARBA00004466"/>
    </source>
</evidence>
<proteinExistence type="inferred from homology"/>
<name>A0A6J1VJW8_9SAUR</name>
<evidence type="ECO:0000256" key="1">
    <source>
        <dbReference type="ARBA" id="ARBA00004105"/>
    </source>
</evidence>
<dbReference type="Proteomes" id="UP000504612">
    <property type="component" value="Unplaced"/>
</dbReference>
<evidence type="ECO:0000313" key="22">
    <source>
        <dbReference type="RefSeq" id="XP_026543311.1"/>
    </source>
</evidence>
<feature type="signal peptide" evidence="20">
    <location>
        <begin position="1"/>
        <end position="22"/>
    </location>
</feature>
<evidence type="ECO:0000256" key="8">
    <source>
        <dbReference type="ARBA" id="ARBA00007029"/>
    </source>
</evidence>
<dbReference type="GO" id="GO:0016477">
    <property type="term" value="P:cell migration"/>
    <property type="evidence" value="ECO:0007669"/>
    <property type="project" value="InterPro"/>
</dbReference>
<dbReference type="CTD" id="5420"/>
<evidence type="ECO:0000256" key="2">
    <source>
        <dbReference type="ARBA" id="ARBA00004221"/>
    </source>
</evidence>
<comment type="subcellular location">
    <subcellularLocation>
        <location evidence="2">Apical cell membrane</location>
    </subcellularLocation>
    <subcellularLocation>
        <location evidence="6">Cell projection</location>
        <location evidence="6">Filopodium</location>
    </subcellularLocation>
    <subcellularLocation>
        <location evidence="7">Cell projection</location>
        <location evidence="7">Lamellipodium</location>
    </subcellularLocation>
    <subcellularLocation>
        <location evidence="1">Cell projection</location>
        <location evidence="1">Microvillus</location>
    </subcellularLocation>
    <subcellularLocation>
        <location evidence="4">Cell projection</location>
        <location evidence="4">Ruffle</location>
    </subcellularLocation>
    <subcellularLocation>
        <location evidence="3">Membrane raft</location>
    </subcellularLocation>
    <subcellularLocation>
        <location evidence="5">Membrane</location>
        <topology evidence="5">Single-pass type I membrane protein</topology>
    </subcellularLocation>
</comment>
<accession>A0A6J1VJW8</accession>
<dbReference type="GO" id="GO:0022408">
    <property type="term" value="P:negative regulation of cell-cell adhesion"/>
    <property type="evidence" value="ECO:0007669"/>
    <property type="project" value="TreeGrafter"/>
</dbReference>
<dbReference type="GO" id="GO:0045121">
    <property type="term" value="C:membrane raft"/>
    <property type="evidence" value="ECO:0007669"/>
    <property type="project" value="UniProtKB-SubCell"/>
</dbReference>
<keyword evidence="11" id="KW-0812">Transmembrane</keyword>
<dbReference type="InterPro" id="IPR017403">
    <property type="entry name" value="PODXL"/>
</dbReference>
<dbReference type="GO" id="GO:0031528">
    <property type="term" value="C:microvillus membrane"/>
    <property type="evidence" value="ECO:0007669"/>
    <property type="project" value="TreeGrafter"/>
</dbReference>
<evidence type="ECO:0000256" key="16">
    <source>
        <dbReference type="ARBA" id="ARBA00023180"/>
    </source>
</evidence>
<dbReference type="GO" id="GO:0007155">
    <property type="term" value="P:cell adhesion"/>
    <property type="evidence" value="ECO:0007669"/>
    <property type="project" value="UniProtKB-KW"/>
</dbReference>
<evidence type="ECO:0000256" key="17">
    <source>
        <dbReference type="ARBA" id="ARBA00023273"/>
    </source>
</evidence>
<dbReference type="RefSeq" id="XP_026543311.1">
    <property type="nucleotide sequence ID" value="XM_026687526.1"/>
</dbReference>
<evidence type="ECO:0000256" key="12">
    <source>
        <dbReference type="ARBA" id="ARBA00022729"/>
    </source>
</evidence>
<keyword evidence="13" id="KW-0130">Cell adhesion</keyword>
<gene>
    <name evidence="22" type="primary">PODXL</name>
</gene>
<feature type="region of interest" description="Disordered" evidence="19">
    <location>
        <begin position="172"/>
        <end position="227"/>
    </location>
</feature>
<dbReference type="GO" id="GO:0033634">
    <property type="term" value="P:positive regulation of cell-cell adhesion mediated by integrin"/>
    <property type="evidence" value="ECO:0007669"/>
    <property type="project" value="TreeGrafter"/>
</dbReference>
<dbReference type="Pfam" id="PF06365">
    <property type="entry name" value="CD34_antigen"/>
    <property type="match status" value="2"/>
</dbReference>
<keyword evidence="12 20" id="KW-0732">Signal</keyword>
<evidence type="ECO:0000256" key="9">
    <source>
        <dbReference type="ARBA" id="ARBA00017371"/>
    </source>
</evidence>
<evidence type="ECO:0000256" key="3">
    <source>
        <dbReference type="ARBA" id="ARBA00004285"/>
    </source>
</evidence>
<dbReference type="GeneID" id="113425381"/>